<dbReference type="InterPro" id="IPR056726">
    <property type="entry name" value="DUF7824"/>
</dbReference>
<evidence type="ECO:0000313" key="4">
    <source>
        <dbReference type="Proteomes" id="UP001501455"/>
    </source>
</evidence>
<proteinExistence type="predicted"/>
<evidence type="ECO:0000313" key="3">
    <source>
        <dbReference type="EMBL" id="GAA3496199.1"/>
    </source>
</evidence>
<feature type="region of interest" description="Disordered" evidence="1">
    <location>
        <begin position="689"/>
        <end position="708"/>
    </location>
</feature>
<dbReference type="Pfam" id="PF25148">
    <property type="entry name" value="DUF7824"/>
    <property type="match status" value="1"/>
</dbReference>
<sequence length="920" mass="99716">MSGDSMTNLLHLAEAGDVEGVVKALAVLTPQERAAQAVALEERRARIRADWGACSDELRNAQIAAELGCLTDPGAAADCLLQGANLWALSSRSIPWLLDVVNLQPVAWRAELVTRLAERLRPEETVRFDFLEHLLYDAGCPVPTTDGFIASWLWWRRQSTAPPLRLRDGFLHGDSFLERLRADALTPVLLPVALRRPAVPLGLVEVFHSTLKRHGLRHVLENTNFGALILLSTEDERLVDRATLVRRFFAAHLAADRVWWPDAAVALTSLALTPEEHASVSHERLLLAEPMIASLLQDNTHPLTFLRALALTPAENAPLLRDHVAMLDLSSQVAAYGQEVLIGLDAAGLLEDDVLTETCERVLLRPEKKLVRAQLAWLDRAAKRDATRAGRIVGGAALAFQHSDVDLQERALKLVARHLPAVADAQVLSGLREAAAFLTPALSARADELFGPAVRDTGGPSAGPSDEVPPDLLPEAPEPEPVHAIASAAEVAPELAVLLADGENVVAFERALDGLVRHARLDRGTLSKALEPVMRIRPGFDCWCSRADVTQRDLYDVATAVRGDEPRDWHIHRRDELFEAHRADGRITEPGALLKARLTEAIGLVESGAQPYLLALPTRANGAVDAAILVERIAEFESLGVTPAPIDLAQALLRVTPTDDERVREAAGALRSDAGRRLARWLHRGGAPHWDTTPDKWPTGDPTGAKPGEWAPANPRTGHDLPLPPVAAALLGPYGWSHPHPGTFMLAQLPHHRDEVAARFGEQTHRLLLPRLTEAYGIAGYATHWQITRRLGDPKEADAAVDALLVLAAQRQLDARLLAGQWQALTRCGVLMPSRVTAALRAAAETGAWATVWSILEAALPALLRDRPVNGAGALLALAVECAVRSGARGSVPEVDELAARKGSSQTVKNARLLRDVLRG</sequence>
<accession>A0ABP6TLR2</accession>
<feature type="domain" description="DUF7824" evidence="2">
    <location>
        <begin position="501"/>
        <end position="678"/>
    </location>
</feature>
<dbReference type="EMBL" id="BAAAXF010000022">
    <property type="protein sequence ID" value="GAA3496199.1"/>
    <property type="molecule type" value="Genomic_DNA"/>
</dbReference>
<reference evidence="4" key="1">
    <citation type="journal article" date="2019" name="Int. J. Syst. Evol. Microbiol.">
        <title>The Global Catalogue of Microorganisms (GCM) 10K type strain sequencing project: providing services to taxonomists for standard genome sequencing and annotation.</title>
        <authorList>
            <consortium name="The Broad Institute Genomics Platform"/>
            <consortium name="The Broad Institute Genome Sequencing Center for Infectious Disease"/>
            <person name="Wu L."/>
            <person name="Ma J."/>
        </authorList>
    </citation>
    <scope>NUCLEOTIDE SEQUENCE [LARGE SCALE GENOMIC DNA]</scope>
    <source>
        <strain evidence="4">JCM 4816</strain>
    </source>
</reference>
<feature type="region of interest" description="Disordered" evidence="1">
    <location>
        <begin position="453"/>
        <end position="474"/>
    </location>
</feature>
<protein>
    <recommendedName>
        <fullName evidence="2">DUF7824 domain-containing protein</fullName>
    </recommendedName>
</protein>
<evidence type="ECO:0000259" key="2">
    <source>
        <dbReference type="Pfam" id="PF25148"/>
    </source>
</evidence>
<dbReference type="Proteomes" id="UP001501455">
    <property type="component" value="Unassembled WGS sequence"/>
</dbReference>
<evidence type="ECO:0000256" key="1">
    <source>
        <dbReference type="SAM" id="MobiDB-lite"/>
    </source>
</evidence>
<organism evidence="3 4">
    <name type="scientific">Streptomyces prasinosporus</name>
    <dbReference type="NCBI Taxonomy" id="68256"/>
    <lineage>
        <taxon>Bacteria</taxon>
        <taxon>Bacillati</taxon>
        <taxon>Actinomycetota</taxon>
        <taxon>Actinomycetes</taxon>
        <taxon>Kitasatosporales</taxon>
        <taxon>Streptomycetaceae</taxon>
        <taxon>Streptomyces</taxon>
        <taxon>Streptomyces albogriseolus group</taxon>
    </lineage>
</organism>
<keyword evidence="4" id="KW-1185">Reference proteome</keyword>
<comment type="caution">
    <text evidence="3">The sequence shown here is derived from an EMBL/GenBank/DDBJ whole genome shotgun (WGS) entry which is preliminary data.</text>
</comment>
<gene>
    <name evidence="3" type="ORF">GCM10019016_033000</name>
</gene>
<name>A0ABP6TLR2_9ACTN</name>